<dbReference type="OrthoDB" id="941555at2759"/>
<evidence type="ECO:0000256" key="8">
    <source>
        <dbReference type="ARBA" id="ARBA00022833"/>
    </source>
</evidence>
<comment type="domain">
    <text evidence="10">The RING-type zinc finger domain is essential for ubiquitin ligase activity.</text>
</comment>
<reference evidence="14" key="1">
    <citation type="submission" date="2020-01" db="EMBL/GenBank/DDBJ databases">
        <title>Draft genome sequence of the Termite Coptotermes fromosanus.</title>
        <authorList>
            <person name="Itakura S."/>
            <person name="Yosikawa Y."/>
            <person name="Umezawa K."/>
        </authorList>
    </citation>
    <scope>NUCLEOTIDE SEQUENCE [LARGE SCALE GENOMIC DNA]</scope>
</reference>
<sequence>MTTDSIASLSLEDGKSIIKLLECPVCLDTMKPPIFQCQNGHSMCSSCKPGLSSCPTCRGALIDTRNLLAEQLAYNVIYPCNNTARGCYEKMSLEDLKKHEAVCPYRLYECPVAKENGCTWAGCRSDILHHTELKHDKYIYRSDLCSFKYEEFNFLQECKFACIFSSCGEIFWFRSKRDPEKRKLYEVVQYIGPAENASKYVYEHRLVSPSGDQKLTFTNVVRSDTDTLKDIYATRKCFILEYDTLEMFTQNGTTFECQIKMCRQK</sequence>
<comment type="caution">
    <text evidence="13">The sequence shown here is derived from an EMBL/GenBank/DDBJ whole genome shotgun (WGS) entry which is preliminary data.</text>
</comment>
<evidence type="ECO:0000313" key="14">
    <source>
        <dbReference type="Proteomes" id="UP000502823"/>
    </source>
</evidence>
<evidence type="ECO:0000256" key="9">
    <source>
        <dbReference type="PROSITE-ProRule" id="PRU00455"/>
    </source>
</evidence>
<dbReference type="InterPro" id="IPR008974">
    <property type="entry name" value="TRAF-like"/>
</dbReference>
<keyword evidence="4" id="KW-0808">Transferase</keyword>
<proteinExistence type="inferred from homology"/>
<keyword evidence="6 9" id="KW-0863">Zinc-finger</keyword>
<dbReference type="GO" id="GO:0005737">
    <property type="term" value="C:cytoplasm"/>
    <property type="evidence" value="ECO:0007669"/>
    <property type="project" value="InterPro"/>
</dbReference>
<dbReference type="InterPro" id="IPR018121">
    <property type="entry name" value="7-in-absentia-prot_TRAF-dom"/>
</dbReference>
<dbReference type="GO" id="GO:0043161">
    <property type="term" value="P:proteasome-mediated ubiquitin-dependent protein catabolic process"/>
    <property type="evidence" value="ECO:0007669"/>
    <property type="project" value="TreeGrafter"/>
</dbReference>
<evidence type="ECO:0000256" key="6">
    <source>
        <dbReference type="ARBA" id="ARBA00022771"/>
    </source>
</evidence>
<dbReference type="InterPro" id="IPR004162">
    <property type="entry name" value="SINA-like_animal"/>
</dbReference>
<feature type="domain" description="RING-type" evidence="11">
    <location>
        <begin position="23"/>
        <end position="58"/>
    </location>
</feature>
<dbReference type="SUPFAM" id="SSF49599">
    <property type="entry name" value="TRAF domain-like"/>
    <property type="match status" value="1"/>
</dbReference>
<dbReference type="PANTHER" id="PTHR45877">
    <property type="entry name" value="E3 UBIQUITIN-PROTEIN LIGASE SIAH2"/>
    <property type="match status" value="1"/>
</dbReference>
<dbReference type="EMBL" id="BLKM01001624">
    <property type="protein sequence ID" value="GFG40254.1"/>
    <property type="molecule type" value="Genomic_DNA"/>
</dbReference>
<comment type="function">
    <text evidence="10">E3 ubiquitin-protein ligase that mediates ubiquitination and subsequent proteasomal degradation of target proteins. E3 ubiquitin ligases accept ubiquitin from an E2 ubiquitin-conjugating enzyme in the form of a thioester and then directly transfers the ubiquitin to targeted substrates.</text>
</comment>
<keyword evidence="5 10" id="KW-0479">Metal-binding</keyword>
<dbReference type="Gene3D" id="2.60.210.10">
    <property type="entry name" value="Apoptosis, Tumor Necrosis Factor Receptor Associated Protein 2, Chain A"/>
    <property type="match status" value="1"/>
</dbReference>
<evidence type="ECO:0000256" key="3">
    <source>
        <dbReference type="ARBA" id="ARBA00009119"/>
    </source>
</evidence>
<dbReference type="InterPro" id="IPR013083">
    <property type="entry name" value="Znf_RING/FYVE/PHD"/>
</dbReference>
<evidence type="ECO:0000256" key="4">
    <source>
        <dbReference type="ARBA" id="ARBA00022679"/>
    </source>
</evidence>
<dbReference type="AlphaFoldDB" id="A0A6L2Q7A0"/>
<dbReference type="InParanoid" id="A0A6L2Q7A0"/>
<dbReference type="Pfam" id="PF21361">
    <property type="entry name" value="Sina_ZnF"/>
    <property type="match status" value="1"/>
</dbReference>
<evidence type="ECO:0000256" key="1">
    <source>
        <dbReference type="ARBA" id="ARBA00000900"/>
    </source>
</evidence>
<dbReference type="GO" id="GO:0061630">
    <property type="term" value="F:ubiquitin protein ligase activity"/>
    <property type="evidence" value="ECO:0007669"/>
    <property type="project" value="UniProtKB-EC"/>
</dbReference>
<dbReference type="Pfam" id="PF21362">
    <property type="entry name" value="Sina_RING"/>
    <property type="match status" value="1"/>
</dbReference>
<keyword evidence="14" id="KW-1185">Reference proteome</keyword>
<comment type="domain">
    <text evidence="10">The SBD domain (substrate-binding domain) mediates the interaction with substrate proteins. It is related to the TRAF family.</text>
</comment>
<dbReference type="InterPro" id="IPR013010">
    <property type="entry name" value="Znf_SIAH"/>
</dbReference>
<dbReference type="FunFam" id="3.30.40.10:FF:000041">
    <property type="entry name" value="E3 ubiquitin-protein ligase SINAT3"/>
    <property type="match status" value="1"/>
</dbReference>
<dbReference type="Proteomes" id="UP000502823">
    <property type="component" value="Unassembled WGS sequence"/>
</dbReference>
<protein>
    <recommendedName>
        <fullName evidence="10">E3 ubiquitin-protein ligase</fullName>
        <ecNumber evidence="10">2.3.2.27</ecNumber>
    </recommendedName>
</protein>
<comment type="pathway">
    <text evidence="2 10">Protein modification; protein ubiquitination.</text>
</comment>
<evidence type="ECO:0000256" key="7">
    <source>
        <dbReference type="ARBA" id="ARBA00022786"/>
    </source>
</evidence>
<dbReference type="Gene3D" id="3.30.40.10">
    <property type="entry name" value="Zinc/RING finger domain, C3HC4 (zinc finger)"/>
    <property type="match status" value="2"/>
</dbReference>
<comment type="similarity">
    <text evidence="3 10">Belongs to the SINA (Seven in absentia) family.</text>
</comment>
<gene>
    <name evidence="13" type="ORF">Cfor_10076</name>
</gene>
<dbReference type="GO" id="GO:0016567">
    <property type="term" value="P:protein ubiquitination"/>
    <property type="evidence" value="ECO:0007669"/>
    <property type="project" value="UniProtKB-UniPathway"/>
</dbReference>
<evidence type="ECO:0000259" key="12">
    <source>
        <dbReference type="PROSITE" id="PS51081"/>
    </source>
</evidence>
<dbReference type="SUPFAM" id="SSF57850">
    <property type="entry name" value="RING/U-box"/>
    <property type="match status" value="1"/>
</dbReference>
<evidence type="ECO:0000313" key="13">
    <source>
        <dbReference type="EMBL" id="GFG40254.1"/>
    </source>
</evidence>
<dbReference type="PROSITE" id="PS51081">
    <property type="entry name" value="ZF_SIAH"/>
    <property type="match status" value="1"/>
</dbReference>
<keyword evidence="7 10" id="KW-0833">Ubl conjugation pathway</keyword>
<evidence type="ECO:0000256" key="5">
    <source>
        <dbReference type="ARBA" id="ARBA00022723"/>
    </source>
</evidence>
<dbReference type="UniPathway" id="UPA00143"/>
<organism evidence="13 14">
    <name type="scientific">Coptotermes formosanus</name>
    <name type="common">Formosan subterranean termite</name>
    <dbReference type="NCBI Taxonomy" id="36987"/>
    <lineage>
        <taxon>Eukaryota</taxon>
        <taxon>Metazoa</taxon>
        <taxon>Ecdysozoa</taxon>
        <taxon>Arthropoda</taxon>
        <taxon>Hexapoda</taxon>
        <taxon>Insecta</taxon>
        <taxon>Pterygota</taxon>
        <taxon>Neoptera</taxon>
        <taxon>Polyneoptera</taxon>
        <taxon>Dictyoptera</taxon>
        <taxon>Blattodea</taxon>
        <taxon>Blattoidea</taxon>
        <taxon>Termitoidae</taxon>
        <taxon>Rhinotermitidae</taxon>
        <taxon>Coptotermes</taxon>
    </lineage>
</organism>
<dbReference type="GO" id="GO:0031624">
    <property type="term" value="F:ubiquitin conjugating enzyme binding"/>
    <property type="evidence" value="ECO:0007669"/>
    <property type="project" value="TreeGrafter"/>
</dbReference>
<dbReference type="PROSITE" id="PS50089">
    <property type="entry name" value="ZF_RING_2"/>
    <property type="match status" value="1"/>
</dbReference>
<dbReference type="EC" id="2.3.2.27" evidence="10"/>
<name>A0A6L2Q7A0_COPFO</name>
<dbReference type="GO" id="GO:0008270">
    <property type="term" value="F:zinc ion binding"/>
    <property type="evidence" value="ECO:0007669"/>
    <property type="project" value="UniProtKB-KW"/>
</dbReference>
<evidence type="ECO:0000256" key="2">
    <source>
        <dbReference type="ARBA" id="ARBA00004906"/>
    </source>
</evidence>
<comment type="catalytic activity">
    <reaction evidence="1 10">
        <text>S-ubiquitinyl-[E2 ubiquitin-conjugating enzyme]-L-cysteine + [acceptor protein]-L-lysine = [E2 ubiquitin-conjugating enzyme]-L-cysteine + N(6)-ubiquitinyl-[acceptor protein]-L-lysine.</text>
        <dbReference type="EC" id="2.3.2.27"/>
    </reaction>
</comment>
<dbReference type="PANTHER" id="PTHR45877:SF2">
    <property type="entry name" value="E3 UBIQUITIN-PROTEIN LIGASE SINA-RELATED"/>
    <property type="match status" value="1"/>
</dbReference>
<dbReference type="Pfam" id="PF03145">
    <property type="entry name" value="Sina_TRAF"/>
    <property type="match status" value="1"/>
</dbReference>
<accession>A0A6L2Q7A0</accession>
<evidence type="ECO:0000256" key="10">
    <source>
        <dbReference type="RuleBase" id="RU201113"/>
    </source>
</evidence>
<dbReference type="InterPro" id="IPR001841">
    <property type="entry name" value="Znf_RING"/>
</dbReference>
<evidence type="ECO:0000259" key="11">
    <source>
        <dbReference type="PROSITE" id="PS50089"/>
    </source>
</evidence>
<feature type="domain" description="SIAH-type" evidence="12">
    <location>
        <begin position="75"/>
        <end position="136"/>
    </location>
</feature>
<keyword evidence="8 10" id="KW-0862">Zinc</keyword>
<dbReference type="InterPro" id="IPR049548">
    <property type="entry name" value="Sina-like_RING"/>
</dbReference>